<sequence>MNWFEVINKNIIDEKAKLLVFPYAGGGVSIFRKWGKYFTDIKIYAVQYPGRENRITEEPIKDFNILLDNIYENLETILLENTPFYLFGHSLGTKLIYELTLKIIENNRREPKRLINKPEGIIVSGGKAPCFKEENPLYHLDDIDFIKGINRYSGTPEEIIQNMEIMKIFLPMLRADFMIDETYQRKEIEKIDIPILGLMGTDDKELKIEELKKWEEYTTKDFKYRYIEGGHMFINTNTELVAKEISSFINENVKNN</sequence>
<accession>I0SEJ3</accession>
<feature type="domain" description="Thioesterase" evidence="2">
    <location>
        <begin position="17"/>
        <end position="247"/>
    </location>
</feature>
<dbReference type="Proteomes" id="UP000003245">
    <property type="component" value="Unassembled WGS sequence"/>
</dbReference>
<proteinExistence type="inferred from homology"/>
<dbReference type="SUPFAM" id="SSF53474">
    <property type="entry name" value="alpha/beta-Hydrolases"/>
    <property type="match status" value="1"/>
</dbReference>
<keyword evidence="4" id="KW-1185">Reference proteome</keyword>
<dbReference type="RefSeq" id="WP_003035821.1">
    <property type="nucleotide sequence ID" value="NZ_AICP01000039.1"/>
</dbReference>
<dbReference type="PANTHER" id="PTHR11487:SF0">
    <property type="entry name" value="S-ACYL FATTY ACID SYNTHASE THIOESTERASE, MEDIUM CHAIN"/>
    <property type="match status" value="1"/>
</dbReference>
<dbReference type="EMBL" id="AICP01000039">
    <property type="protein sequence ID" value="EID21796.1"/>
    <property type="molecule type" value="Genomic_DNA"/>
</dbReference>
<comment type="similarity">
    <text evidence="1">Belongs to the thioesterase family.</text>
</comment>
<evidence type="ECO:0000259" key="2">
    <source>
        <dbReference type="Pfam" id="PF00975"/>
    </source>
</evidence>
<protein>
    <submittedName>
        <fullName evidence="3">Putative gramicidin S biosynthesis protein GrsT</fullName>
    </submittedName>
</protein>
<gene>
    <name evidence="3" type="ORF">HMPREF1043_1779</name>
</gene>
<organism evidence="3 4">
    <name type="scientific">Streptococcus anginosus subsp. whileyi CCUG 39159</name>
    <dbReference type="NCBI Taxonomy" id="1095729"/>
    <lineage>
        <taxon>Bacteria</taxon>
        <taxon>Bacillati</taxon>
        <taxon>Bacillota</taxon>
        <taxon>Bacilli</taxon>
        <taxon>Lactobacillales</taxon>
        <taxon>Streptococcaceae</taxon>
        <taxon>Streptococcus</taxon>
        <taxon>Streptococcus anginosus group</taxon>
    </lineage>
</organism>
<dbReference type="InterPro" id="IPR001031">
    <property type="entry name" value="Thioesterase"/>
</dbReference>
<comment type="caution">
    <text evidence="3">The sequence shown here is derived from an EMBL/GenBank/DDBJ whole genome shotgun (WGS) entry which is preliminary data.</text>
</comment>
<dbReference type="PATRIC" id="fig|1095729.3.peg.1042"/>
<dbReference type="InterPro" id="IPR029058">
    <property type="entry name" value="AB_hydrolase_fold"/>
</dbReference>
<dbReference type="Gene3D" id="3.40.50.1820">
    <property type="entry name" value="alpha/beta hydrolase"/>
    <property type="match status" value="1"/>
</dbReference>
<dbReference type="Pfam" id="PF00975">
    <property type="entry name" value="Thioesterase"/>
    <property type="match status" value="1"/>
</dbReference>
<reference evidence="3 4" key="1">
    <citation type="submission" date="2012-01" db="EMBL/GenBank/DDBJ databases">
        <authorList>
            <person name="Harkins D.M."/>
            <person name="Madupu R."/>
            <person name="Durkin A.S."/>
            <person name="Torralba M."/>
            <person name="Methe B."/>
            <person name="Sutton G.G."/>
            <person name="Nelson K.E."/>
        </authorList>
    </citation>
    <scope>NUCLEOTIDE SEQUENCE [LARGE SCALE GENOMIC DNA]</scope>
    <source>
        <strain evidence="3 4">CCUG 39159</strain>
    </source>
</reference>
<dbReference type="PANTHER" id="PTHR11487">
    <property type="entry name" value="THIOESTERASE"/>
    <property type="match status" value="1"/>
</dbReference>
<evidence type="ECO:0000313" key="4">
    <source>
        <dbReference type="Proteomes" id="UP000003245"/>
    </source>
</evidence>
<evidence type="ECO:0000256" key="1">
    <source>
        <dbReference type="ARBA" id="ARBA00007169"/>
    </source>
</evidence>
<name>I0SEJ3_STRAP</name>
<dbReference type="GO" id="GO:0008610">
    <property type="term" value="P:lipid biosynthetic process"/>
    <property type="evidence" value="ECO:0007669"/>
    <property type="project" value="TreeGrafter"/>
</dbReference>
<evidence type="ECO:0000313" key="3">
    <source>
        <dbReference type="EMBL" id="EID21796.1"/>
    </source>
</evidence>
<dbReference type="AlphaFoldDB" id="I0SEJ3"/>
<dbReference type="InterPro" id="IPR012223">
    <property type="entry name" value="TEII"/>
</dbReference>